<protein>
    <recommendedName>
        <fullName evidence="1">Domain of unknown function domain-containing protein</fullName>
    </recommendedName>
</protein>
<dbReference type="Pfam" id="PF26404">
    <property type="entry name" value="DUF8102"/>
    <property type="match status" value="1"/>
</dbReference>
<gene>
    <name evidence="2" type="ORF">CV102_20370</name>
</gene>
<proteinExistence type="predicted"/>
<comment type="caution">
    <text evidence="2">The sequence shown here is derived from an EMBL/GenBank/DDBJ whole genome shotgun (WGS) entry which is preliminary data.</text>
</comment>
<dbReference type="InterPro" id="IPR058415">
    <property type="entry name" value="DUF8102"/>
</dbReference>
<sequence>MTRGDRDRGLLSQADRAYLRGEADLASLQSERNARARIRNRIYHAMLDFELLVEHLADHDRELVFEKRFGNMNGTDAFDAMVSAAAFLYLATEDTDLEFESVLAEGINVAEAKRDRAATVDLDVTFQSLTVGQLRHKLEQGETLSLTELAYLHQSDEVNMSDLAVYLSDPEDSEQIDNGRIQSKVTNF</sequence>
<dbReference type="AlphaFoldDB" id="A0A8J8PXX0"/>
<accession>A0A8J8PXX0</accession>
<feature type="domain" description="Domain of unknown function" evidence="1">
    <location>
        <begin position="10"/>
        <end position="183"/>
    </location>
</feature>
<evidence type="ECO:0000313" key="3">
    <source>
        <dbReference type="Proteomes" id="UP000766904"/>
    </source>
</evidence>
<dbReference type="OrthoDB" id="193906at2157"/>
<organism evidence="2 3">
    <name type="scientific">Natronococcus pandeyae</name>
    <dbReference type="NCBI Taxonomy" id="2055836"/>
    <lineage>
        <taxon>Archaea</taxon>
        <taxon>Methanobacteriati</taxon>
        <taxon>Methanobacteriota</taxon>
        <taxon>Stenosarchaea group</taxon>
        <taxon>Halobacteria</taxon>
        <taxon>Halobacteriales</taxon>
        <taxon>Natrialbaceae</taxon>
        <taxon>Natronococcus</taxon>
    </lineage>
</organism>
<dbReference type="RefSeq" id="WP_148859849.1">
    <property type="nucleotide sequence ID" value="NZ_PHNJ01000014.1"/>
</dbReference>
<keyword evidence="3" id="KW-1185">Reference proteome</keyword>
<reference evidence="2" key="1">
    <citation type="submission" date="2017-11" db="EMBL/GenBank/DDBJ databases">
        <authorList>
            <person name="Kajale S.C."/>
            <person name="Sharma A."/>
        </authorList>
    </citation>
    <scope>NUCLEOTIDE SEQUENCE</scope>
    <source>
        <strain evidence="2">LS1_42</strain>
    </source>
</reference>
<evidence type="ECO:0000313" key="2">
    <source>
        <dbReference type="EMBL" id="TYL36866.1"/>
    </source>
</evidence>
<name>A0A8J8PXX0_9EURY</name>
<dbReference type="Proteomes" id="UP000766904">
    <property type="component" value="Unassembled WGS sequence"/>
</dbReference>
<dbReference type="EMBL" id="PHNJ01000014">
    <property type="protein sequence ID" value="TYL36866.1"/>
    <property type="molecule type" value="Genomic_DNA"/>
</dbReference>
<evidence type="ECO:0000259" key="1">
    <source>
        <dbReference type="Pfam" id="PF26404"/>
    </source>
</evidence>